<feature type="active site" description="Proton acceptor" evidence="4">
    <location>
        <position position="372"/>
    </location>
</feature>
<dbReference type="SUPFAM" id="SSF53901">
    <property type="entry name" value="Thiolase-like"/>
    <property type="match status" value="2"/>
</dbReference>
<name>A0A841L6P2_9SPHN</name>
<evidence type="ECO:0000259" key="7">
    <source>
        <dbReference type="Pfam" id="PF02803"/>
    </source>
</evidence>
<dbReference type="PANTHER" id="PTHR18919:SF107">
    <property type="entry name" value="ACETYL-COA ACETYLTRANSFERASE, CYTOSOLIC"/>
    <property type="match status" value="1"/>
</dbReference>
<dbReference type="PIRSF" id="PIRSF000429">
    <property type="entry name" value="Ac-CoA_Ac_transf"/>
    <property type="match status" value="1"/>
</dbReference>
<reference evidence="8 9" key="1">
    <citation type="submission" date="2020-08" db="EMBL/GenBank/DDBJ databases">
        <title>Genomic Encyclopedia of Type Strains, Phase IV (KMG-IV): sequencing the most valuable type-strain genomes for metagenomic binning, comparative biology and taxonomic classification.</title>
        <authorList>
            <person name="Goeker M."/>
        </authorList>
    </citation>
    <scope>NUCLEOTIDE SEQUENCE [LARGE SCALE GENOMIC DNA]</scope>
    <source>
        <strain evidence="8 9">DSM 102189</strain>
    </source>
</reference>
<dbReference type="InterPro" id="IPR002155">
    <property type="entry name" value="Thiolase"/>
</dbReference>
<feature type="active site" description="Acyl-thioester intermediate" evidence="4">
    <location>
        <position position="88"/>
    </location>
</feature>
<feature type="active site" description="Proton acceptor" evidence="4">
    <location>
        <position position="342"/>
    </location>
</feature>
<keyword evidence="9" id="KW-1185">Reference proteome</keyword>
<evidence type="ECO:0000256" key="2">
    <source>
        <dbReference type="ARBA" id="ARBA00022679"/>
    </source>
</evidence>
<keyword evidence="3 5" id="KW-0012">Acyltransferase</keyword>
<dbReference type="InterPro" id="IPR020617">
    <property type="entry name" value="Thiolase_C"/>
</dbReference>
<evidence type="ECO:0000259" key="6">
    <source>
        <dbReference type="Pfam" id="PF00108"/>
    </source>
</evidence>
<sequence length="390" mass="40472">MNAFLPYGAWWSTPFARWQGPLAHLHSLRFAAFTARGALAARGIGADALDFGVLGFTVPQPGSFYGLPWVAAEAGAAHLAGPSIMQACATSARCLQVAAAEVAGGGATAALVLAADRVSNGPTLVYPRSDGPGGAAQVENWVLDNFAADPWAKCAMVQTAENVAAKWGLQREAQDDLVLMRLAQYHGARERGFHGSFLMTALPEGHLEGDFGVQPVNAGKVRGLRPVQPGGIVTYAGQTHPADGNAGAIVATRDAARALSRRPEIEVALLGFGTARVEAAMMPAAPVPATARALKAAGLEMAAVDAVTSHNPFAVNDLVFAHETGFPLERMNVNGCSLVFGHPQGPTGLRCTIELIETLAERGGGVGLFQGCAAGDTAMALVLEVRDARH</sequence>
<dbReference type="Pfam" id="PF00108">
    <property type="entry name" value="Thiolase_N"/>
    <property type="match status" value="1"/>
</dbReference>
<dbReference type="GO" id="GO:0003988">
    <property type="term" value="F:acetyl-CoA C-acyltransferase activity"/>
    <property type="evidence" value="ECO:0007669"/>
    <property type="project" value="UniProtKB-ARBA"/>
</dbReference>
<keyword evidence="2 5" id="KW-0808">Transferase</keyword>
<comment type="caution">
    <text evidence="8">The sequence shown here is derived from an EMBL/GenBank/DDBJ whole genome shotgun (WGS) entry which is preliminary data.</text>
</comment>
<comment type="similarity">
    <text evidence="1 5">Belongs to the thiolase-like superfamily. Thiolase family.</text>
</comment>
<evidence type="ECO:0000256" key="3">
    <source>
        <dbReference type="ARBA" id="ARBA00023315"/>
    </source>
</evidence>
<dbReference type="InterPro" id="IPR020616">
    <property type="entry name" value="Thiolase_N"/>
</dbReference>
<organism evidence="8 9">
    <name type="scientific">Polymorphobacter multimanifer</name>
    <dbReference type="NCBI Taxonomy" id="1070431"/>
    <lineage>
        <taxon>Bacteria</taxon>
        <taxon>Pseudomonadati</taxon>
        <taxon>Pseudomonadota</taxon>
        <taxon>Alphaproteobacteria</taxon>
        <taxon>Sphingomonadales</taxon>
        <taxon>Sphingosinicellaceae</taxon>
        <taxon>Polymorphobacter</taxon>
    </lineage>
</organism>
<dbReference type="Pfam" id="PF02803">
    <property type="entry name" value="Thiolase_C"/>
    <property type="match status" value="1"/>
</dbReference>
<protein>
    <submittedName>
        <fullName evidence="8">Acetyl-CoA acetyltransferase</fullName>
    </submittedName>
</protein>
<dbReference type="RefSeq" id="WP_184199262.1">
    <property type="nucleotide sequence ID" value="NZ_JACIIV010000013.1"/>
</dbReference>
<dbReference type="PANTHER" id="PTHR18919">
    <property type="entry name" value="ACETYL-COA C-ACYLTRANSFERASE"/>
    <property type="match status" value="1"/>
</dbReference>
<dbReference type="Proteomes" id="UP000538147">
    <property type="component" value="Unassembled WGS sequence"/>
</dbReference>
<evidence type="ECO:0000256" key="4">
    <source>
        <dbReference type="PIRSR" id="PIRSR000429-1"/>
    </source>
</evidence>
<feature type="domain" description="Thiolase N-terminal" evidence="6">
    <location>
        <begin position="13"/>
        <end position="253"/>
    </location>
</feature>
<accession>A0A841L6P2</accession>
<dbReference type="EMBL" id="JACIIV010000013">
    <property type="protein sequence ID" value="MBB6227896.1"/>
    <property type="molecule type" value="Genomic_DNA"/>
</dbReference>
<dbReference type="CDD" id="cd00751">
    <property type="entry name" value="thiolase"/>
    <property type="match status" value="1"/>
</dbReference>
<dbReference type="InterPro" id="IPR016039">
    <property type="entry name" value="Thiolase-like"/>
</dbReference>
<dbReference type="Gene3D" id="3.40.47.10">
    <property type="match status" value="2"/>
</dbReference>
<evidence type="ECO:0000256" key="5">
    <source>
        <dbReference type="RuleBase" id="RU003557"/>
    </source>
</evidence>
<proteinExistence type="inferred from homology"/>
<evidence type="ECO:0000256" key="1">
    <source>
        <dbReference type="ARBA" id="ARBA00010982"/>
    </source>
</evidence>
<gene>
    <name evidence="8" type="ORF">FHS79_002077</name>
</gene>
<evidence type="ECO:0000313" key="9">
    <source>
        <dbReference type="Proteomes" id="UP000538147"/>
    </source>
</evidence>
<evidence type="ECO:0000313" key="8">
    <source>
        <dbReference type="EMBL" id="MBB6227896.1"/>
    </source>
</evidence>
<feature type="domain" description="Thiolase C-terminal" evidence="7">
    <location>
        <begin position="268"/>
        <end position="384"/>
    </location>
</feature>
<dbReference type="AlphaFoldDB" id="A0A841L6P2"/>